<keyword evidence="2" id="KW-0812">Transmembrane</keyword>
<comment type="caution">
    <text evidence="4">The sequence shown here is derived from an EMBL/GenBank/DDBJ whole genome shotgun (WGS) entry which is preliminary data.</text>
</comment>
<keyword evidence="5" id="KW-1185">Reference proteome</keyword>
<reference evidence="4" key="1">
    <citation type="submission" date="2020-06" db="EMBL/GenBank/DDBJ databases">
        <title>WGS assembly of Ceratodon purpureus strain R40.</title>
        <authorList>
            <person name="Carey S.B."/>
            <person name="Jenkins J."/>
            <person name="Shu S."/>
            <person name="Lovell J.T."/>
            <person name="Sreedasyam A."/>
            <person name="Maumus F."/>
            <person name="Tiley G.P."/>
            <person name="Fernandez-Pozo N."/>
            <person name="Barry K."/>
            <person name="Chen C."/>
            <person name="Wang M."/>
            <person name="Lipzen A."/>
            <person name="Daum C."/>
            <person name="Saski C.A."/>
            <person name="Payton A.C."/>
            <person name="Mcbreen J.C."/>
            <person name="Conrad R.E."/>
            <person name="Kollar L.M."/>
            <person name="Olsson S."/>
            <person name="Huttunen S."/>
            <person name="Landis J.B."/>
            <person name="Wickett N.J."/>
            <person name="Johnson M.G."/>
            <person name="Rensing S.A."/>
            <person name="Grimwood J."/>
            <person name="Schmutz J."/>
            <person name="Mcdaniel S.F."/>
        </authorList>
    </citation>
    <scope>NUCLEOTIDE SEQUENCE</scope>
    <source>
        <strain evidence="4">R40</strain>
    </source>
</reference>
<feature type="compositionally biased region" description="Polar residues" evidence="1">
    <location>
        <begin position="597"/>
        <end position="606"/>
    </location>
</feature>
<dbReference type="GO" id="GO:0008017">
    <property type="term" value="F:microtubule binding"/>
    <property type="evidence" value="ECO:0007669"/>
    <property type="project" value="InterPro"/>
</dbReference>
<dbReference type="EMBL" id="CM026429">
    <property type="protein sequence ID" value="KAG0565249.1"/>
    <property type="molecule type" value="Genomic_DNA"/>
</dbReference>
<dbReference type="AlphaFoldDB" id="A0A8T0H4J1"/>
<evidence type="ECO:0000259" key="3">
    <source>
        <dbReference type="Pfam" id="PF24714"/>
    </source>
</evidence>
<evidence type="ECO:0000313" key="5">
    <source>
        <dbReference type="Proteomes" id="UP000822688"/>
    </source>
</evidence>
<protein>
    <recommendedName>
        <fullName evidence="3">TORTIFOLIA1/SINE1-2 N-terminal domain-containing protein</fullName>
    </recommendedName>
</protein>
<dbReference type="PANTHER" id="PTHR31355:SF4">
    <property type="entry name" value="TOG DOMAIN-CONTAINING PROTEIN"/>
    <property type="match status" value="1"/>
</dbReference>
<proteinExistence type="predicted"/>
<gene>
    <name evidence="4" type="ORF">KC19_8G176200</name>
</gene>
<dbReference type="InterPro" id="IPR016024">
    <property type="entry name" value="ARM-type_fold"/>
</dbReference>
<feature type="region of interest" description="Disordered" evidence="1">
    <location>
        <begin position="704"/>
        <end position="739"/>
    </location>
</feature>
<dbReference type="InterPro" id="IPR057600">
    <property type="entry name" value="TORTIFOLIA1/SINE1-2_N"/>
</dbReference>
<dbReference type="Pfam" id="PF24714">
    <property type="entry name" value="TOR1L1_N"/>
    <property type="match status" value="1"/>
</dbReference>
<dbReference type="InterPro" id="IPR033337">
    <property type="entry name" value="TORTIFOLIA1/SINE1-2"/>
</dbReference>
<keyword evidence="2" id="KW-1133">Transmembrane helix</keyword>
<feature type="compositionally biased region" description="Low complexity" evidence="1">
    <location>
        <begin position="388"/>
        <end position="398"/>
    </location>
</feature>
<dbReference type="PANTHER" id="PTHR31355">
    <property type="entry name" value="MICROTUBULE-ASSOCIATED PROTEIN TORTIFOLIA1"/>
    <property type="match status" value="1"/>
</dbReference>
<dbReference type="SUPFAM" id="SSF48371">
    <property type="entry name" value="ARM repeat"/>
    <property type="match status" value="1"/>
</dbReference>
<keyword evidence="2" id="KW-0472">Membrane</keyword>
<sequence>MREEESSRYLSPLVKQDLAKLDTDGDTRRIAIKSLKLFVEQLDSSTLPRFISQIAESRESGGTRSYAISLYEEVARVHGKLVIPHISKVVGSLVRSSSASGSFPQLQLACARVTAALARYGIDSGTSQEDAEKIMQEICAPLTDALAGKLEPVAANAAACIHALVETEQWKYTHEEVVHEVCQRTTVALSEKPTRTAAHMQLACILASANPDTLSIYGASLLRAGEDTLKVPANSWQLRKAAAKLLQSVLTILDKETLETELQSALHALDTCRLDKMPHVRAAVSEALHTAKMLASGNTVHKSLGTAASPVRKSPDRNDRSLWSEIPVSPISKRDSSPRAPMSPIGAGTISPRAPMSPIRAGTISPRAASPSLRTASPTSQGSRRHSYSSASTSASDSVPIPSSRSNGRSKAKRAPIYPPRGSTYAHSPRSAGTPGTSPSSSTTTVEECESPSRRLVIAKENVRSRGTKVNGFHSEEYQAGHGEKYLRPRTSVTSSAFTPLLPNQLGVGVQKLKRVQDSKNVGTDVPFPDQRLSDRLDDIAKHNEDFEQAQLLGGFENARQARLSLPRLKLGAINSQTGMMNNDANFEVEKREVFTSGTPIRQNSAPAGAEMKSGQSRGHGQPTLPTQRHNTLAHLGVNLEDEKTKSLAASKDFLPFVPPTRLVRSLSSLSNPESLKGSLFEQDMKLSQDDLLRSMNADGAEMDLETSSEAGWSVRDNPIASEESYRSDSSDEEMNHRRYGDDFPRLRKVGSLDSSPREIHMIIPEPKTSRSFNDGATLDPSGRARNPEAADDVAEHLCSCVSGDRTFSISRTKSGGGLSNLLHKDEIKRDGVCSACACKLCVNDSSEHCRDTLGESKPDSPAPKEIRGFQPIRMVWRRLRWCTEAALGGSLFLVLALPLAMVLGKALNGSREYEGLLPT</sequence>
<feature type="domain" description="TORTIFOLIA1/SINE1-2 N-terminal" evidence="3">
    <location>
        <begin position="17"/>
        <end position="292"/>
    </location>
</feature>
<evidence type="ECO:0000256" key="1">
    <source>
        <dbReference type="SAM" id="MobiDB-lite"/>
    </source>
</evidence>
<dbReference type="GO" id="GO:0005874">
    <property type="term" value="C:microtubule"/>
    <property type="evidence" value="ECO:0007669"/>
    <property type="project" value="InterPro"/>
</dbReference>
<dbReference type="Gene3D" id="1.25.10.10">
    <property type="entry name" value="Leucine-rich Repeat Variant"/>
    <property type="match status" value="1"/>
</dbReference>
<feature type="compositionally biased region" description="Polar residues" evidence="1">
    <location>
        <begin position="614"/>
        <end position="625"/>
    </location>
</feature>
<feature type="compositionally biased region" description="Basic and acidic residues" evidence="1">
    <location>
        <begin position="724"/>
        <end position="739"/>
    </location>
</feature>
<feature type="transmembrane region" description="Helical" evidence="2">
    <location>
        <begin position="886"/>
        <end position="904"/>
    </location>
</feature>
<evidence type="ECO:0000313" key="4">
    <source>
        <dbReference type="EMBL" id="KAG0565249.1"/>
    </source>
</evidence>
<dbReference type="InterPro" id="IPR011989">
    <property type="entry name" value="ARM-like"/>
</dbReference>
<organism evidence="4 5">
    <name type="scientific">Ceratodon purpureus</name>
    <name type="common">Fire moss</name>
    <name type="synonym">Dicranum purpureum</name>
    <dbReference type="NCBI Taxonomy" id="3225"/>
    <lineage>
        <taxon>Eukaryota</taxon>
        <taxon>Viridiplantae</taxon>
        <taxon>Streptophyta</taxon>
        <taxon>Embryophyta</taxon>
        <taxon>Bryophyta</taxon>
        <taxon>Bryophytina</taxon>
        <taxon>Bryopsida</taxon>
        <taxon>Dicranidae</taxon>
        <taxon>Pseudoditrichales</taxon>
        <taxon>Ditrichaceae</taxon>
        <taxon>Ceratodon</taxon>
    </lineage>
</organism>
<feature type="region of interest" description="Disordered" evidence="1">
    <location>
        <begin position="304"/>
        <end position="463"/>
    </location>
</feature>
<accession>A0A8T0H4J1</accession>
<feature type="compositionally biased region" description="Basic and acidic residues" evidence="1">
    <location>
        <begin position="313"/>
        <end position="322"/>
    </location>
</feature>
<dbReference type="FunFam" id="1.25.10.10:FF:001006">
    <property type="entry name" value="Predicted protein"/>
    <property type="match status" value="1"/>
</dbReference>
<dbReference type="Proteomes" id="UP000822688">
    <property type="component" value="Chromosome 8"/>
</dbReference>
<feature type="region of interest" description="Disordered" evidence="1">
    <location>
        <begin position="597"/>
        <end position="625"/>
    </location>
</feature>
<feature type="compositionally biased region" description="Low complexity" evidence="1">
    <location>
        <begin position="428"/>
        <end position="446"/>
    </location>
</feature>
<name>A0A8T0H4J1_CERPU</name>
<evidence type="ECO:0000256" key="2">
    <source>
        <dbReference type="SAM" id="Phobius"/>
    </source>
</evidence>